<evidence type="ECO:0000313" key="1">
    <source>
        <dbReference type="EMBL" id="OKS88255.1"/>
    </source>
</evidence>
<gene>
    <name evidence="1" type="ORF">RG47T_3720</name>
</gene>
<dbReference type="AlphaFoldDB" id="A0A1Q6A2K8"/>
<name>A0A1Q6A2K8_9SPHI</name>
<sequence>MEGVCYAYGKAALINNTPLIPLERGNEIIASSPLYRKIRQTN</sequence>
<organism evidence="1 2">
    <name type="scientific">Mucilaginibacter polytrichastri</name>
    <dbReference type="NCBI Taxonomy" id="1302689"/>
    <lineage>
        <taxon>Bacteria</taxon>
        <taxon>Pseudomonadati</taxon>
        <taxon>Bacteroidota</taxon>
        <taxon>Sphingobacteriia</taxon>
        <taxon>Sphingobacteriales</taxon>
        <taxon>Sphingobacteriaceae</taxon>
        <taxon>Mucilaginibacter</taxon>
    </lineage>
</organism>
<protein>
    <submittedName>
        <fullName evidence="1">Uncharacterized protein</fullName>
    </submittedName>
</protein>
<reference evidence="1 2" key="1">
    <citation type="submission" date="2016-11" db="EMBL/GenBank/DDBJ databases">
        <title>Whole Genome Sequencing of Mucilaginibacter polytrichastri RG4-7(T) isolated from the moss sample.</title>
        <authorList>
            <person name="Li Y."/>
        </authorList>
    </citation>
    <scope>NUCLEOTIDE SEQUENCE [LARGE SCALE GENOMIC DNA]</scope>
    <source>
        <strain evidence="1 2">RG4-7</strain>
    </source>
</reference>
<keyword evidence="2" id="KW-1185">Reference proteome</keyword>
<dbReference type="EMBL" id="MPPL01000001">
    <property type="protein sequence ID" value="OKS88255.1"/>
    <property type="molecule type" value="Genomic_DNA"/>
</dbReference>
<proteinExistence type="predicted"/>
<accession>A0A1Q6A2K8</accession>
<dbReference type="Proteomes" id="UP000186720">
    <property type="component" value="Unassembled WGS sequence"/>
</dbReference>
<comment type="caution">
    <text evidence="1">The sequence shown here is derived from an EMBL/GenBank/DDBJ whole genome shotgun (WGS) entry which is preliminary data.</text>
</comment>
<evidence type="ECO:0000313" key="2">
    <source>
        <dbReference type="Proteomes" id="UP000186720"/>
    </source>
</evidence>